<dbReference type="Pfam" id="PF25087">
    <property type="entry name" value="GMPPB_C"/>
    <property type="match status" value="1"/>
</dbReference>
<dbReference type="Gene3D" id="2.160.10.10">
    <property type="entry name" value="Hexapeptide repeat proteins"/>
    <property type="match status" value="1"/>
</dbReference>
<dbReference type="CDD" id="cd03352">
    <property type="entry name" value="LbH_LpxD"/>
    <property type="match status" value="1"/>
</dbReference>
<dbReference type="PROSITE" id="PS51257">
    <property type="entry name" value="PROKAR_LIPOPROTEIN"/>
    <property type="match status" value="1"/>
</dbReference>
<keyword evidence="11" id="KW-1185">Reference proteome</keyword>
<feature type="active site" description="Proton acceptor" evidence="7">
    <location>
        <position position="251"/>
    </location>
</feature>
<keyword evidence="4 7" id="KW-0677">Repeat</keyword>
<dbReference type="HAMAP" id="MF_00523">
    <property type="entry name" value="LpxD"/>
    <property type="match status" value="1"/>
</dbReference>
<comment type="pathway">
    <text evidence="7">Bacterial outer membrane biogenesis; LPS lipid A biosynthesis.</text>
</comment>
<evidence type="ECO:0000313" key="10">
    <source>
        <dbReference type="EMBL" id="GAA0578611.1"/>
    </source>
</evidence>
<keyword evidence="6 7" id="KW-0012">Acyltransferase</keyword>
<evidence type="ECO:0000259" key="8">
    <source>
        <dbReference type="Pfam" id="PF04613"/>
    </source>
</evidence>
<accession>A0ABN1F0W8</accession>
<keyword evidence="2 7" id="KW-0441">Lipid A biosynthesis</keyword>
<dbReference type="InterPro" id="IPR020573">
    <property type="entry name" value="UDP_GlcNAc_AcTrfase_non-rep"/>
</dbReference>
<evidence type="ECO:0000256" key="1">
    <source>
        <dbReference type="ARBA" id="ARBA00022516"/>
    </source>
</evidence>
<evidence type="ECO:0000259" key="9">
    <source>
        <dbReference type="Pfam" id="PF25087"/>
    </source>
</evidence>
<comment type="similarity">
    <text evidence="7">Belongs to the transferase hexapeptide repeat family. LpxD subfamily.</text>
</comment>
<dbReference type="EMBL" id="BAAADD010000008">
    <property type="protein sequence ID" value="GAA0578611.1"/>
    <property type="molecule type" value="Genomic_DNA"/>
</dbReference>
<keyword evidence="3 7" id="KW-0808">Transferase</keyword>
<evidence type="ECO:0000256" key="7">
    <source>
        <dbReference type="HAMAP-Rule" id="MF_00523"/>
    </source>
</evidence>
<evidence type="ECO:0000256" key="2">
    <source>
        <dbReference type="ARBA" id="ARBA00022556"/>
    </source>
</evidence>
<comment type="catalytic activity">
    <reaction evidence="7">
        <text>a UDP-3-O-[(3R)-3-hydroxyacyl]-alpha-D-glucosamine + a (3R)-hydroxyacyl-[ACP] = a UDP-2-N,3-O-bis[(3R)-3-hydroxyacyl]-alpha-D-glucosamine + holo-[ACP] + H(+)</text>
        <dbReference type="Rhea" id="RHEA:53836"/>
        <dbReference type="Rhea" id="RHEA-COMP:9685"/>
        <dbReference type="Rhea" id="RHEA-COMP:9945"/>
        <dbReference type="ChEBI" id="CHEBI:15378"/>
        <dbReference type="ChEBI" id="CHEBI:64479"/>
        <dbReference type="ChEBI" id="CHEBI:78827"/>
        <dbReference type="ChEBI" id="CHEBI:137740"/>
        <dbReference type="ChEBI" id="CHEBI:137748"/>
        <dbReference type="EC" id="2.3.1.191"/>
    </reaction>
</comment>
<dbReference type="Pfam" id="PF00132">
    <property type="entry name" value="Hexapep"/>
    <property type="match status" value="1"/>
</dbReference>
<protein>
    <recommendedName>
        <fullName evidence="7">UDP-3-O-acylglucosamine N-acyltransferase</fullName>
        <ecNumber evidence="7">2.3.1.191</ecNumber>
    </recommendedName>
</protein>
<dbReference type="Pfam" id="PF04613">
    <property type="entry name" value="LpxD"/>
    <property type="match status" value="1"/>
</dbReference>
<evidence type="ECO:0000256" key="6">
    <source>
        <dbReference type="ARBA" id="ARBA00023315"/>
    </source>
</evidence>
<dbReference type="RefSeq" id="WP_166936751.1">
    <property type="nucleotide sequence ID" value="NZ_BAAADD010000008.1"/>
</dbReference>
<dbReference type="Gene3D" id="3.40.1390.10">
    <property type="entry name" value="MurE/MurF, N-terminal domain"/>
    <property type="match status" value="1"/>
</dbReference>
<keyword evidence="5 7" id="KW-0443">Lipid metabolism</keyword>
<keyword evidence="1 7" id="KW-0444">Lipid biosynthesis</keyword>
<evidence type="ECO:0000256" key="5">
    <source>
        <dbReference type="ARBA" id="ARBA00023098"/>
    </source>
</evidence>
<comment type="caution">
    <text evidence="10">The sequence shown here is derived from an EMBL/GenBank/DDBJ whole genome shotgun (WGS) entry which is preliminary data.</text>
</comment>
<comment type="subunit">
    <text evidence="7">Homotrimer.</text>
</comment>
<proteinExistence type="inferred from homology"/>
<dbReference type="EC" id="2.3.1.191" evidence="7"/>
<dbReference type="Pfam" id="PF14602">
    <property type="entry name" value="Hexapep_2"/>
    <property type="match status" value="1"/>
</dbReference>
<evidence type="ECO:0000256" key="3">
    <source>
        <dbReference type="ARBA" id="ARBA00022679"/>
    </source>
</evidence>
<comment type="function">
    <text evidence="7">Catalyzes the N-acylation of UDP-3-O-acylglucosamine using 3-hydroxyacyl-ACP as the acyl donor. Is involved in the biosynthesis of lipid A, a phosphorylated glycolipid that anchors the lipopolysaccharide to the outer membrane of the cell.</text>
</comment>
<feature type="domain" description="UDP-3-O-[3-hydroxymyristoyl] glucosamine N-acyltransferase non-repeat region" evidence="8">
    <location>
        <begin position="35"/>
        <end position="99"/>
    </location>
</feature>
<dbReference type="InterPro" id="IPR001451">
    <property type="entry name" value="Hexapep"/>
</dbReference>
<gene>
    <name evidence="10" type="primary">lpxD_2</name>
    <name evidence="7" type="synonym">lpxD</name>
    <name evidence="10" type="ORF">GCM10008942_29360</name>
</gene>
<dbReference type="InterPro" id="IPR056729">
    <property type="entry name" value="GMPPB_C"/>
</dbReference>
<dbReference type="InterPro" id="IPR007691">
    <property type="entry name" value="LpxD"/>
</dbReference>
<dbReference type="NCBIfam" id="TIGR01853">
    <property type="entry name" value="lipid_A_lpxD"/>
    <property type="match status" value="1"/>
</dbReference>
<dbReference type="NCBIfam" id="NF002060">
    <property type="entry name" value="PRK00892.1"/>
    <property type="match status" value="1"/>
</dbReference>
<dbReference type="PANTHER" id="PTHR43378">
    <property type="entry name" value="UDP-3-O-ACYLGLUCOSAMINE N-ACYLTRANSFERASE"/>
    <property type="match status" value="1"/>
</dbReference>
<dbReference type="SUPFAM" id="SSF51161">
    <property type="entry name" value="Trimeric LpxA-like enzymes"/>
    <property type="match status" value="1"/>
</dbReference>
<name>A0ABN1F0W8_9PROT</name>
<dbReference type="InterPro" id="IPR018357">
    <property type="entry name" value="Hexapep_transf_CS"/>
</dbReference>
<reference evidence="10 11" key="1">
    <citation type="journal article" date="2019" name="Int. J. Syst. Evol. Microbiol.">
        <title>The Global Catalogue of Microorganisms (GCM) 10K type strain sequencing project: providing services to taxonomists for standard genome sequencing and annotation.</title>
        <authorList>
            <consortium name="The Broad Institute Genomics Platform"/>
            <consortium name="The Broad Institute Genome Sequencing Center for Infectious Disease"/>
            <person name="Wu L."/>
            <person name="Ma J."/>
        </authorList>
    </citation>
    <scope>NUCLEOTIDE SEQUENCE [LARGE SCALE GENOMIC DNA]</scope>
    <source>
        <strain evidence="10 11">JCM 15089</strain>
    </source>
</reference>
<feature type="domain" description="Mannose-1-phosphate guanyltransferase C-terminal" evidence="9">
    <location>
        <begin position="114"/>
        <end position="191"/>
    </location>
</feature>
<dbReference type="Proteomes" id="UP001499951">
    <property type="component" value="Unassembled WGS sequence"/>
</dbReference>
<evidence type="ECO:0000256" key="4">
    <source>
        <dbReference type="ARBA" id="ARBA00022737"/>
    </source>
</evidence>
<dbReference type="PROSITE" id="PS00101">
    <property type="entry name" value="HEXAPEP_TRANSFERASES"/>
    <property type="match status" value="1"/>
</dbReference>
<dbReference type="InterPro" id="IPR011004">
    <property type="entry name" value="Trimer_LpxA-like_sf"/>
</dbReference>
<sequence length="342" mass="34379">MTDDRFFTRCGPFSLGVLAACSKADLAEGASTAVLLRGIAPLETAEADDVSVFCDARRADAFAVSRAGAIITSAKLAAHRHDCANLLIARDPRFAFAAVGLMFHPRCTDTAGISGTADIHATASVGEGCRIDSGVVVGAHAHIGEGCHLGANCVIGDGVEIGPQSVIGCNATVSHALIGAGVRIGAGTVIGGEGFGVVLGPAGLMCSAQVGRVIIGDNVRIGGNCTIDRGALDDTVIGSGTMLDNLIQIAHNVRIGRNCIFAGQSGVAGSAIIGDNVMVGGAVSISDHLTIGSNVRIAGKSGVAQDVADGAVVGGYPAVPVRQWHRQNLALAAMIKKPGTDA</sequence>
<evidence type="ECO:0000313" key="11">
    <source>
        <dbReference type="Proteomes" id="UP001499951"/>
    </source>
</evidence>
<organism evidence="10 11">
    <name type="scientific">Rhizomicrobium electricum</name>
    <dbReference type="NCBI Taxonomy" id="480070"/>
    <lineage>
        <taxon>Bacteria</taxon>
        <taxon>Pseudomonadati</taxon>
        <taxon>Pseudomonadota</taxon>
        <taxon>Alphaproteobacteria</taxon>
        <taxon>Micropepsales</taxon>
        <taxon>Micropepsaceae</taxon>
        <taxon>Rhizomicrobium</taxon>
    </lineage>
</organism>
<dbReference type="PANTHER" id="PTHR43378:SF2">
    <property type="entry name" value="UDP-3-O-ACYLGLUCOSAMINE N-ACYLTRANSFERASE 1, MITOCHONDRIAL-RELATED"/>
    <property type="match status" value="1"/>
</dbReference>